<evidence type="ECO:0000256" key="2">
    <source>
        <dbReference type="SAM" id="Phobius"/>
    </source>
</evidence>
<protein>
    <submittedName>
        <fullName evidence="3">Uncharacterized protein</fullName>
    </submittedName>
</protein>
<dbReference type="RefSeq" id="WP_145058265.1">
    <property type="nucleotide sequence ID" value="NZ_CP036433.1"/>
</dbReference>
<dbReference type="Proteomes" id="UP000317648">
    <property type="component" value="Chromosome"/>
</dbReference>
<keyword evidence="4" id="KW-1185">Reference proteome</keyword>
<reference evidence="3 4" key="1">
    <citation type="submission" date="2019-02" db="EMBL/GenBank/DDBJ databases">
        <title>Deep-cultivation of Planctomycetes and their phenomic and genomic characterization uncovers novel biology.</title>
        <authorList>
            <person name="Wiegand S."/>
            <person name="Jogler M."/>
            <person name="Boedeker C."/>
            <person name="Pinto D."/>
            <person name="Vollmers J."/>
            <person name="Rivas-Marin E."/>
            <person name="Kohn T."/>
            <person name="Peeters S.H."/>
            <person name="Heuer A."/>
            <person name="Rast P."/>
            <person name="Oberbeckmann S."/>
            <person name="Bunk B."/>
            <person name="Jeske O."/>
            <person name="Meyerdierks A."/>
            <person name="Storesund J.E."/>
            <person name="Kallscheuer N."/>
            <person name="Luecker S."/>
            <person name="Lage O.M."/>
            <person name="Pohl T."/>
            <person name="Merkel B.J."/>
            <person name="Hornburger P."/>
            <person name="Mueller R.-W."/>
            <person name="Bruemmer F."/>
            <person name="Labrenz M."/>
            <person name="Spormann A.M."/>
            <person name="Op den Camp H."/>
            <person name="Overmann J."/>
            <person name="Amann R."/>
            <person name="Jetten M.S.M."/>
            <person name="Mascher T."/>
            <person name="Medema M.H."/>
            <person name="Devos D.P."/>
            <person name="Kaster A.-K."/>
            <person name="Ovreas L."/>
            <person name="Rohde M."/>
            <person name="Galperin M.Y."/>
            <person name="Jogler C."/>
        </authorList>
    </citation>
    <scope>NUCLEOTIDE SEQUENCE [LARGE SCALE GENOMIC DNA]</scope>
    <source>
        <strain evidence="3 4">Pla85_3_4</strain>
    </source>
</reference>
<keyword evidence="2" id="KW-1133">Transmembrane helix</keyword>
<feature type="transmembrane region" description="Helical" evidence="2">
    <location>
        <begin position="161"/>
        <end position="180"/>
    </location>
</feature>
<evidence type="ECO:0000313" key="4">
    <source>
        <dbReference type="Proteomes" id="UP000317648"/>
    </source>
</evidence>
<organism evidence="3 4">
    <name type="scientific">Lignipirellula cremea</name>
    <dbReference type="NCBI Taxonomy" id="2528010"/>
    <lineage>
        <taxon>Bacteria</taxon>
        <taxon>Pseudomonadati</taxon>
        <taxon>Planctomycetota</taxon>
        <taxon>Planctomycetia</taxon>
        <taxon>Pirellulales</taxon>
        <taxon>Pirellulaceae</taxon>
        <taxon>Lignipirellula</taxon>
    </lineage>
</organism>
<accession>A0A518E3T0</accession>
<dbReference type="KEGG" id="lcre:Pla8534_66280"/>
<sequence length="773" mass="85804">MSNASAELPALSQTVAQGLLALRRRMVLWVLLDGLAQVGLTALIWATVDFLLDYYFYLDVSQRAIMLALGGVAIAWRAWRRWVRPLLKMPTDDALCLQVERRYPHLADRLISALQFSRLSAAEQSRMSPQLMQAAVAQGAAAAQETRFPAALRQQKQTLNLALIAGCLVAGLGGAALLGAERTRVWADRNLLLSDQMWPQSTRFLIHGLQPDGRVAVPRGDAWRQVVEIAEDSPETPDEVYLDFRPVAGRPAVKLNRLERDERLFSTEFPSVHEAFRFRARSGRSISPWVEVVLVEQPAVRELDLTVDPPAYTGGERITLPRDAGPHAVLLGSTVSLKGRANKPLASGRLLLLHPRRAETWGEVPLQLDDDRLGFSVVLSPDQWPGQRPETADTAPSTAAYQAAQSVRVRIELEDTVGLKSRRPTTFGLRVLLDREPRVRLDLSGVGGMVTPNARLPLAAEIEDDFLITSAMLNLAWRGDDPQNNGKAEVGFEQLDQQLPAAQASMQDALELEELAITPPASLTLQLAAQDNDDVSGPHVGLSNERLVRVVTEEELRADLLRREKEQRQEFKRLYEEQLELSVEARALAADTRDAAALSNIQIETLMTLQKKQKLTATNTELISTRLAGHLLEIANNRLEEPDGPLQRRLLENIIKPMARLATEQIPRTVGRFDQARRHAAAAEPRRESLDQAIAGQDQTAAAMAEILSYMARVEGYQEAVNLLYELEKSQQGVFDLTVEEREARIKRLLEGEPEENKTPEKPGNSPPPASDE</sequence>
<proteinExistence type="predicted"/>
<dbReference type="EMBL" id="CP036433">
    <property type="protein sequence ID" value="QDU98755.1"/>
    <property type="molecule type" value="Genomic_DNA"/>
</dbReference>
<keyword evidence="2" id="KW-0472">Membrane</keyword>
<feature type="compositionally biased region" description="Basic and acidic residues" evidence="1">
    <location>
        <begin position="746"/>
        <end position="761"/>
    </location>
</feature>
<feature type="transmembrane region" description="Helical" evidence="2">
    <location>
        <begin position="60"/>
        <end position="79"/>
    </location>
</feature>
<evidence type="ECO:0000313" key="3">
    <source>
        <dbReference type="EMBL" id="QDU98755.1"/>
    </source>
</evidence>
<evidence type="ECO:0000256" key="1">
    <source>
        <dbReference type="SAM" id="MobiDB-lite"/>
    </source>
</evidence>
<keyword evidence="2" id="KW-0812">Transmembrane</keyword>
<feature type="transmembrane region" description="Helical" evidence="2">
    <location>
        <begin position="27"/>
        <end position="48"/>
    </location>
</feature>
<gene>
    <name evidence="3" type="ORF">Pla8534_66280</name>
</gene>
<dbReference type="OrthoDB" id="221492at2"/>
<feature type="region of interest" description="Disordered" evidence="1">
    <location>
        <begin position="746"/>
        <end position="773"/>
    </location>
</feature>
<name>A0A518E3T0_9BACT</name>
<dbReference type="AlphaFoldDB" id="A0A518E3T0"/>